<accession>A0ABP0YNR5</accession>
<comment type="cofactor">
    <cofactor evidence="1 14">
        <name>FAD</name>
        <dbReference type="ChEBI" id="CHEBI:57692"/>
    </cofactor>
</comment>
<evidence type="ECO:0000256" key="10">
    <source>
        <dbReference type="ARBA" id="ARBA00022989"/>
    </source>
</evidence>
<keyword evidence="7 14" id="KW-0285">Flavoprotein</keyword>
<evidence type="ECO:0000256" key="6">
    <source>
        <dbReference type="ARBA" id="ARBA00012312"/>
    </source>
</evidence>
<evidence type="ECO:0000256" key="4">
    <source>
        <dbReference type="ARBA" id="ARBA00005018"/>
    </source>
</evidence>
<keyword evidence="8" id="KW-0812">Transmembrane</keyword>
<keyword evidence="18" id="KW-1185">Reference proteome</keyword>
<evidence type="ECO:0000256" key="14">
    <source>
        <dbReference type="RuleBase" id="RU367121"/>
    </source>
</evidence>
<organism evidence="17 18">
    <name type="scientific">Citrullus colocynthis</name>
    <name type="common">colocynth</name>
    <dbReference type="NCBI Taxonomy" id="252529"/>
    <lineage>
        <taxon>Eukaryota</taxon>
        <taxon>Viridiplantae</taxon>
        <taxon>Streptophyta</taxon>
        <taxon>Embryophyta</taxon>
        <taxon>Tracheophyta</taxon>
        <taxon>Spermatophyta</taxon>
        <taxon>Magnoliopsida</taxon>
        <taxon>eudicotyledons</taxon>
        <taxon>Gunneridae</taxon>
        <taxon>Pentapetalae</taxon>
        <taxon>rosids</taxon>
        <taxon>fabids</taxon>
        <taxon>Cucurbitales</taxon>
        <taxon>Cucurbitaceae</taxon>
        <taxon>Benincaseae</taxon>
        <taxon>Citrullus</taxon>
    </lineage>
</organism>
<keyword evidence="10" id="KW-1133">Transmembrane helix</keyword>
<reference evidence="17 18" key="1">
    <citation type="submission" date="2024-03" db="EMBL/GenBank/DDBJ databases">
        <authorList>
            <person name="Gkanogiannis A."/>
            <person name="Becerra Lopez-Lavalle L."/>
        </authorList>
    </citation>
    <scope>NUCLEOTIDE SEQUENCE [LARGE SCALE GENOMIC DNA]</scope>
</reference>
<sequence>MLIGCRNSQFFVDFSHHFSSPMENLHHFGGLLNWKKKRRKKSQTRAFVEVKPNGCVKVSLENCVHRPPAERSRDIVVVGAGVAGAALAYALGKDGRKVHVIERDLREPNRIVGELLQPGGYLKLIELGIEDCIEEIGSQKVFGYALYKDGKNTKLAYPLENFDSHVSGRSFHHGRFIQRLREKAASLPNVKLEQGIVTPLLEENGIVKGVQYKTKAGKVLKAYAHLTIVCDGCFSNLRHSLCNPKVEIPSCFVGLILENCNLPYTNHGHVILANPSPILFYPISSTEIRCLVDVPGQKVPSIATGEMANYLRTIVAPQVPFGLTKFLQLYPKRTFHVLGASSIV</sequence>
<protein>
    <recommendedName>
        <fullName evidence="6 14">Squalene monooxygenase</fullName>
        <ecNumber evidence="6 14">1.14.14.17</ecNumber>
    </recommendedName>
</protein>
<dbReference type="Pfam" id="PF01266">
    <property type="entry name" value="DAO"/>
    <property type="match status" value="1"/>
</dbReference>
<comment type="pathway">
    <text evidence="4">Terpene metabolism; lanosterol biosynthesis; lanosterol from farnesyl diphosphate: step 2/3.</text>
</comment>
<evidence type="ECO:0000256" key="13">
    <source>
        <dbReference type="ARBA" id="ARBA00048658"/>
    </source>
</evidence>
<dbReference type="PANTHER" id="PTHR10835:SF0">
    <property type="entry name" value="SQUALENE MONOOXYGENASE"/>
    <property type="match status" value="1"/>
</dbReference>
<evidence type="ECO:0000256" key="3">
    <source>
        <dbReference type="ARBA" id="ARBA00004141"/>
    </source>
</evidence>
<evidence type="ECO:0000256" key="1">
    <source>
        <dbReference type="ARBA" id="ARBA00001974"/>
    </source>
</evidence>
<evidence type="ECO:0000259" key="15">
    <source>
        <dbReference type="Pfam" id="PF01266"/>
    </source>
</evidence>
<dbReference type="PANTHER" id="PTHR10835">
    <property type="entry name" value="SQUALENE MONOOXYGENASE"/>
    <property type="match status" value="1"/>
</dbReference>
<evidence type="ECO:0000256" key="9">
    <source>
        <dbReference type="ARBA" id="ARBA00022827"/>
    </source>
</evidence>
<evidence type="ECO:0000313" key="18">
    <source>
        <dbReference type="Proteomes" id="UP001642487"/>
    </source>
</evidence>
<dbReference type="InterPro" id="IPR006076">
    <property type="entry name" value="FAD-dep_OxRdtase"/>
</dbReference>
<dbReference type="Pfam" id="PF08491">
    <property type="entry name" value="SE"/>
    <property type="match status" value="1"/>
</dbReference>
<dbReference type="InterPro" id="IPR013698">
    <property type="entry name" value="Squalene_epoxidase"/>
</dbReference>
<comment type="function">
    <text evidence="2 14">Catalyzes the stereospecific oxidation of squalene to (S)-2,3-epoxysqualene, and is considered to be a rate-limiting enzyme in steroid biosynthesis.</text>
</comment>
<keyword evidence="12" id="KW-0472">Membrane</keyword>
<comment type="catalytic activity">
    <reaction evidence="13 14">
        <text>squalene + reduced [NADPH--hemoprotein reductase] + O2 = (S)-2,3-epoxysqualene + oxidized [NADPH--hemoprotein reductase] + H2O + H(+)</text>
        <dbReference type="Rhea" id="RHEA:25282"/>
        <dbReference type="Rhea" id="RHEA-COMP:11964"/>
        <dbReference type="Rhea" id="RHEA-COMP:11965"/>
        <dbReference type="ChEBI" id="CHEBI:15377"/>
        <dbReference type="ChEBI" id="CHEBI:15378"/>
        <dbReference type="ChEBI" id="CHEBI:15379"/>
        <dbReference type="ChEBI" id="CHEBI:15440"/>
        <dbReference type="ChEBI" id="CHEBI:15441"/>
        <dbReference type="ChEBI" id="CHEBI:57618"/>
        <dbReference type="ChEBI" id="CHEBI:58210"/>
        <dbReference type="EC" id="1.14.14.17"/>
    </reaction>
</comment>
<dbReference type="Proteomes" id="UP001642487">
    <property type="component" value="Chromosome 5"/>
</dbReference>
<evidence type="ECO:0000259" key="16">
    <source>
        <dbReference type="Pfam" id="PF08491"/>
    </source>
</evidence>
<evidence type="ECO:0000256" key="11">
    <source>
        <dbReference type="ARBA" id="ARBA00023002"/>
    </source>
</evidence>
<proteinExistence type="inferred from homology"/>
<dbReference type="SUPFAM" id="SSF51905">
    <property type="entry name" value="FAD/NAD(P)-binding domain"/>
    <property type="match status" value="1"/>
</dbReference>
<evidence type="ECO:0000256" key="8">
    <source>
        <dbReference type="ARBA" id="ARBA00022692"/>
    </source>
</evidence>
<evidence type="ECO:0000313" key="17">
    <source>
        <dbReference type="EMBL" id="CAK9322157.1"/>
    </source>
</evidence>
<feature type="domain" description="FAD dependent oxidoreductase" evidence="15">
    <location>
        <begin position="74"/>
        <end position="104"/>
    </location>
</feature>
<evidence type="ECO:0000256" key="2">
    <source>
        <dbReference type="ARBA" id="ARBA00002173"/>
    </source>
</evidence>
<dbReference type="InterPro" id="IPR040125">
    <property type="entry name" value="Squalene_monox"/>
</dbReference>
<feature type="domain" description="Squalene epoxidase" evidence="16">
    <location>
        <begin position="224"/>
        <end position="326"/>
    </location>
</feature>
<dbReference type="InterPro" id="IPR036188">
    <property type="entry name" value="FAD/NAD-bd_sf"/>
</dbReference>
<evidence type="ECO:0000256" key="7">
    <source>
        <dbReference type="ARBA" id="ARBA00022630"/>
    </source>
</evidence>
<keyword evidence="9 14" id="KW-0274">FAD</keyword>
<comment type="similarity">
    <text evidence="5 14">Belongs to the squalene monooxygenase family.</text>
</comment>
<gene>
    <name evidence="17" type="ORF">CITCOLO1_LOCUS14285</name>
</gene>
<evidence type="ECO:0000256" key="5">
    <source>
        <dbReference type="ARBA" id="ARBA00008802"/>
    </source>
</evidence>
<name>A0ABP0YNR5_9ROSI</name>
<dbReference type="Gene3D" id="3.50.50.60">
    <property type="entry name" value="FAD/NAD(P)-binding domain"/>
    <property type="match status" value="1"/>
</dbReference>
<dbReference type="EMBL" id="OZ021739">
    <property type="protein sequence ID" value="CAK9322157.1"/>
    <property type="molecule type" value="Genomic_DNA"/>
</dbReference>
<evidence type="ECO:0000256" key="12">
    <source>
        <dbReference type="ARBA" id="ARBA00023136"/>
    </source>
</evidence>
<comment type="subcellular location">
    <subcellularLocation>
        <location evidence="3 14">Membrane</location>
        <topology evidence="3 14">Multi-pass membrane protein</topology>
    </subcellularLocation>
</comment>
<dbReference type="EC" id="1.14.14.17" evidence="6 14"/>
<keyword evidence="11 14" id="KW-0560">Oxidoreductase</keyword>